<gene>
    <name evidence="4" type="ORF">ACFPPD_05910</name>
</gene>
<dbReference type="InterPro" id="IPR016181">
    <property type="entry name" value="Acyl_CoA_acyltransferase"/>
</dbReference>
<dbReference type="InterPro" id="IPR051016">
    <property type="entry name" value="Diverse_Substrate_AcTransf"/>
</dbReference>
<evidence type="ECO:0000256" key="2">
    <source>
        <dbReference type="ARBA" id="ARBA00023315"/>
    </source>
</evidence>
<organism evidence="4 5">
    <name type="scientific">Cohnella suwonensis</name>
    <dbReference type="NCBI Taxonomy" id="696072"/>
    <lineage>
        <taxon>Bacteria</taxon>
        <taxon>Bacillati</taxon>
        <taxon>Bacillota</taxon>
        <taxon>Bacilli</taxon>
        <taxon>Bacillales</taxon>
        <taxon>Paenibacillaceae</taxon>
        <taxon>Cohnella</taxon>
    </lineage>
</organism>
<evidence type="ECO:0000259" key="3">
    <source>
        <dbReference type="PROSITE" id="PS51186"/>
    </source>
</evidence>
<reference evidence="5" key="1">
    <citation type="journal article" date="2019" name="Int. J. Syst. Evol. Microbiol.">
        <title>The Global Catalogue of Microorganisms (GCM) 10K type strain sequencing project: providing services to taxonomists for standard genome sequencing and annotation.</title>
        <authorList>
            <consortium name="The Broad Institute Genomics Platform"/>
            <consortium name="The Broad Institute Genome Sequencing Center for Infectious Disease"/>
            <person name="Wu L."/>
            <person name="Ma J."/>
        </authorList>
    </citation>
    <scope>NUCLEOTIDE SEQUENCE [LARGE SCALE GENOMIC DNA]</scope>
    <source>
        <strain evidence="5">CCUG 57113</strain>
    </source>
</reference>
<keyword evidence="2 4" id="KW-0012">Acyltransferase</keyword>
<accession>A0ABW0LUK9</accession>
<sequence>MIGIAPLKADDRSRWEALARGYKTFYETELPDSDYDKAWQRLLKADGIYGLGAYLDGSLVGIAHYLFHSTVWADDACYLQDLFVDEAFRGQGTARALIEGVAQAARERNASRYYWQTKRDNSVARALYDKVAVHRGFIRYDYPGFA</sequence>
<dbReference type="PANTHER" id="PTHR10545">
    <property type="entry name" value="DIAMINE N-ACETYLTRANSFERASE"/>
    <property type="match status" value="1"/>
</dbReference>
<name>A0ABW0LUK9_9BACL</name>
<dbReference type="SUPFAM" id="SSF55729">
    <property type="entry name" value="Acyl-CoA N-acyltransferases (Nat)"/>
    <property type="match status" value="1"/>
</dbReference>
<dbReference type="RefSeq" id="WP_209750215.1">
    <property type="nucleotide sequence ID" value="NZ_JBHSMH010000008.1"/>
</dbReference>
<evidence type="ECO:0000313" key="5">
    <source>
        <dbReference type="Proteomes" id="UP001596105"/>
    </source>
</evidence>
<dbReference type="EC" id="2.3.-.-" evidence="4"/>
<comment type="caution">
    <text evidence="4">The sequence shown here is derived from an EMBL/GenBank/DDBJ whole genome shotgun (WGS) entry which is preliminary data.</text>
</comment>
<evidence type="ECO:0000256" key="1">
    <source>
        <dbReference type="ARBA" id="ARBA00022679"/>
    </source>
</evidence>
<protein>
    <submittedName>
        <fullName evidence="4">GNAT family N-acetyltransferase</fullName>
        <ecNumber evidence="4">2.3.-.-</ecNumber>
    </submittedName>
</protein>
<evidence type="ECO:0000313" key="4">
    <source>
        <dbReference type="EMBL" id="MFC5468248.1"/>
    </source>
</evidence>
<dbReference type="Proteomes" id="UP001596105">
    <property type="component" value="Unassembled WGS sequence"/>
</dbReference>
<dbReference type="Pfam" id="PF00583">
    <property type="entry name" value="Acetyltransf_1"/>
    <property type="match status" value="1"/>
</dbReference>
<dbReference type="EMBL" id="JBHSMH010000008">
    <property type="protein sequence ID" value="MFC5468248.1"/>
    <property type="molecule type" value="Genomic_DNA"/>
</dbReference>
<dbReference type="InterPro" id="IPR000182">
    <property type="entry name" value="GNAT_dom"/>
</dbReference>
<dbReference type="Gene3D" id="3.40.630.30">
    <property type="match status" value="1"/>
</dbReference>
<proteinExistence type="predicted"/>
<dbReference type="PROSITE" id="PS51186">
    <property type="entry name" value="GNAT"/>
    <property type="match status" value="1"/>
</dbReference>
<dbReference type="GO" id="GO:0016746">
    <property type="term" value="F:acyltransferase activity"/>
    <property type="evidence" value="ECO:0007669"/>
    <property type="project" value="UniProtKB-KW"/>
</dbReference>
<dbReference type="PANTHER" id="PTHR10545:SF42">
    <property type="entry name" value="ACETYLTRANSFERASE"/>
    <property type="match status" value="1"/>
</dbReference>
<dbReference type="CDD" id="cd04301">
    <property type="entry name" value="NAT_SF"/>
    <property type="match status" value="1"/>
</dbReference>
<keyword evidence="5" id="KW-1185">Reference proteome</keyword>
<keyword evidence="1 4" id="KW-0808">Transferase</keyword>
<feature type="domain" description="N-acetyltransferase" evidence="3">
    <location>
        <begin position="2"/>
        <end position="146"/>
    </location>
</feature>